<evidence type="ECO:0000256" key="2">
    <source>
        <dbReference type="ARBA" id="ARBA00008072"/>
    </source>
</evidence>
<name>A0A9R1X6N6_LACSA</name>
<dbReference type="EMBL" id="NBSK02000006">
    <property type="protein sequence ID" value="KAJ0200694.1"/>
    <property type="molecule type" value="Genomic_DNA"/>
</dbReference>
<dbReference type="AlphaFoldDB" id="A0A9R1X6N6"/>
<evidence type="ECO:0000256" key="5">
    <source>
        <dbReference type="ARBA" id="ARBA00023002"/>
    </source>
</evidence>
<gene>
    <name evidence="7" type="ORF">LSAT_V11C600323440</name>
</gene>
<keyword evidence="4" id="KW-0862">Zinc</keyword>
<organism evidence="7 8">
    <name type="scientific">Lactuca sativa</name>
    <name type="common">Garden lettuce</name>
    <dbReference type="NCBI Taxonomy" id="4236"/>
    <lineage>
        <taxon>Eukaryota</taxon>
        <taxon>Viridiplantae</taxon>
        <taxon>Streptophyta</taxon>
        <taxon>Embryophyta</taxon>
        <taxon>Tracheophyta</taxon>
        <taxon>Spermatophyta</taxon>
        <taxon>Magnoliopsida</taxon>
        <taxon>eudicotyledons</taxon>
        <taxon>Gunneridae</taxon>
        <taxon>Pentapetalae</taxon>
        <taxon>asterids</taxon>
        <taxon>campanulids</taxon>
        <taxon>Asterales</taxon>
        <taxon>Asteraceae</taxon>
        <taxon>Cichorioideae</taxon>
        <taxon>Cichorieae</taxon>
        <taxon>Lactucinae</taxon>
        <taxon>Lactuca</taxon>
    </lineage>
</organism>
<comment type="similarity">
    <text evidence="2">Belongs to the zinc-containing alcohol dehydrogenase family.</text>
</comment>
<dbReference type="SUPFAM" id="SSF50129">
    <property type="entry name" value="GroES-like"/>
    <property type="match status" value="1"/>
</dbReference>
<accession>A0A9R1X6N6</accession>
<dbReference type="PANTHER" id="PTHR43161:SF9">
    <property type="entry name" value="SORBITOL DEHYDROGENASE"/>
    <property type="match status" value="1"/>
</dbReference>
<reference evidence="7 8" key="1">
    <citation type="journal article" date="2017" name="Nat. Commun.">
        <title>Genome assembly with in vitro proximity ligation data and whole-genome triplication in lettuce.</title>
        <authorList>
            <person name="Reyes-Chin-Wo S."/>
            <person name="Wang Z."/>
            <person name="Yang X."/>
            <person name="Kozik A."/>
            <person name="Arikit S."/>
            <person name="Song C."/>
            <person name="Xia L."/>
            <person name="Froenicke L."/>
            <person name="Lavelle D.O."/>
            <person name="Truco M.J."/>
            <person name="Xia R."/>
            <person name="Zhu S."/>
            <person name="Xu C."/>
            <person name="Xu H."/>
            <person name="Xu X."/>
            <person name="Cox K."/>
            <person name="Korf I."/>
            <person name="Meyers B.C."/>
            <person name="Michelmore R.W."/>
        </authorList>
    </citation>
    <scope>NUCLEOTIDE SEQUENCE [LARGE SCALE GENOMIC DNA]</scope>
    <source>
        <strain evidence="8">cv. Salinas</strain>
        <tissue evidence="7">Seedlings</tissue>
    </source>
</reference>
<dbReference type="GO" id="GO:0016491">
    <property type="term" value="F:oxidoreductase activity"/>
    <property type="evidence" value="ECO:0007669"/>
    <property type="project" value="UniProtKB-KW"/>
</dbReference>
<dbReference type="InterPro" id="IPR013154">
    <property type="entry name" value="ADH-like_N"/>
</dbReference>
<comment type="cofactor">
    <cofactor evidence="1">
        <name>Zn(2+)</name>
        <dbReference type="ChEBI" id="CHEBI:29105"/>
    </cofactor>
</comment>
<feature type="domain" description="Alcohol dehydrogenase-like N-terminal" evidence="6">
    <location>
        <begin position="2"/>
        <end position="83"/>
    </location>
</feature>
<evidence type="ECO:0000313" key="8">
    <source>
        <dbReference type="Proteomes" id="UP000235145"/>
    </source>
</evidence>
<evidence type="ECO:0000313" key="7">
    <source>
        <dbReference type="EMBL" id="KAJ0200694.1"/>
    </source>
</evidence>
<dbReference type="Pfam" id="PF08240">
    <property type="entry name" value="ADH_N"/>
    <property type="match status" value="1"/>
</dbReference>
<dbReference type="GO" id="GO:0046872">
    <property type="term" value="F:metal ion binding"/>
    <property type="evidence" value="ECO:0007669"/>
    <property type="project" value="UniProtKB-KW"/>
</dbReference>
<keyword evidence="5" id="KW-0560">Oxidoreductase</keyword>
<evidence type="ECO:0000256" key="1">
    <source>
        <dbReference type="ARBA" id="ARBA00001947"/>
    </source>
</evidence>
<keyword evidence="3" id="KW-0479">Metal-binding</keyword>
<protein>
    <recommendedName>
        <fullName evidence="6">Alcohol dehydrogenase-like N-terminal domain-containing protein</fullName>
    </recommendedName>
</protein>
<dbReference type="Gene3D" id="3.90.180.10">
    <property type="entry name" value="Medium-chain alcohol dehydrogenases, catalytic domain"/>
    <property type="match status" value="1"/>
</dbReference>
<dbReference type="InterPro" id="IPR011032">
    <property type="entry name" value="GroES-like_sf"/>
</dbReference>
<evidence type="ECO:0000259" key="6">
    <source>
        <dbReference type="Pfam" id="PF08240"/>
    </source>
</evidence>
<keyword evidence="8" id="KW-1185">Reference proteome</keyword>
<dbReference type="Proteomes" id="UP000235145">
    <property type="component" value="Unassembled WGS sequence"/>
</dbReference>
<comment type="caution">
    <text evidence="7">The sequence shown here is derived from an EMBL/GenBank/DDBJ whole genome shotgun (WGS) entry which is preliminary data.</text>
</comment>
<sequence>MVKEPMDIGYECAGGIKEILSNVNDLVPVDRVALEPRISCWRCTQCKEGQYNLCPDMKFFATPPVHGFLANQVVHPVDSCFKLWVSIRFNKLRI</sequence>
<evidence type="ECO:0000256" key="3">
    <source>
        <dbReference type="ARBA" id="ARBA00022723"/>
    </source>
</evidence>
<dbReference type="PANTHER" id="PTHR43161">
    <property type="entry name" value="SORBITOL DEHYDROGENASE"/>
    <property type="match status" value="1"/>
</dbReference>
<evidence type="ECO:0000256" key="4">
    <source>
        <dbReference type="ARBA" id="ARBA00022833"/>
    </source>
</evidence>
<proteinExistence type="inferred from homology"/>